<feature type="compositionally biased region" description="Polar residues" evidence="1">
    <location>
        <begin position="1"/>
        <end position="10"/>
    </location>
</feature>
<accession>A0A0D2J290</accession>
<dbReference type="Gene3D" id="2.30.130.40">
    <property type="entry name" value="LON domain-like"/>
    <property type="match status" value="1"/>
</dbReference>
<dbReference type="InterPro" id="IPR003111">
    <property type="entry name" value="Lon_prtase_N"/>
</dbReference>
<dbReference type="InterPro" id="IPR046336">
    <property type="entry name" value="Lon_prtase_N_sf"/>
</dbReference>
<dbReference type="GeneID" id="25731366"/>
<evidence type="ECO:0000313" key="3">
    <source>
        <dbReference type="EMBL" id="KIY94102.1"/>
    </source>
</evidence>
<feature type="region of interest" description="Disordered" evidence="1">
    <location>
        <begin position="1"/>
        <end position="90"/>
    </location>
</feature>
<dbReference type="KEGG" id="mng:MNEG_13861"/>
<evidence type="ECO:0000259" key="2">
    <source>
        <dbReference type="Pfam" id="PF02190"/>
    </source>
</evidence>
<dbReference type="SUPFAM" id="SSF88697">
    <property type="entry name" value="PUA domain-like"/>
    <property type="match status" value="1"/>
</dbReference>
<dbReference type="RefSeq" id="XP_013893122.1">
    <property type="nucleotide sequence ID" value="XM_014037668.1"/>
</dbReference>
<dbReference type="EMBL" id="KK104314">
    <property type="protein sequence ID" value="KIY94102.1"/>
    <property type="molecule type" value="Genomic_DNA"/>
</dbReference>
<gene>
    <name evidence="3" type="ORF">MNEG_13861</name>
</gene>
<keyword evidence="4" id="KW-1185">Reference proteome</keyword>
<sequence>MHLPRSSSGESTRRRCLGGESGLPDPLGLQGLPGSTGAVEAAGAPSQQSGQSGQERAGGAPGAVNGDGAPNASDTAAAAAACSSESPDRGGARIDDLPLWRVEYAVFPFSQSILHVHKPHYVHMFDRLFSSPQPWVFGHLYLPGGSSNLGAEEYRLESGSQAPLVGVLMEVTRAARLMDGKLLILATATARFKVVEPLCELPYSRAAVELLHDAEELEAANQTALDAAVL</sequence>
<dbReference type="AlphaFoldDB" id="A0A0D2J290"/>
<feature type="compositionally biased region" description="Low complexity" evidence="1">
    <location>
        <begin position="22"/>
        <end position="33"/>
    </location>
</feature>
<dbReference type="OrthoDB" id="548817at2759"/>
<dbReference type="Proteomes" id="UP000054498">
    <property type="component" value="Unassembled WGS sequence"/>
</dbReference>
<proteinExistence type="predicted"/>
<dbReference type="InterPro" id="IPR015947">
    <property type="entry name" value="PUA-like_sf"/>
</dbReference>
<protein>
    <recommendedName>
        <fullName evidence="2">Lon N-terminal domain-containing protein</fullName>
    </recommendedName>
</protein>
<dbReference type="PANTHER" id="PTHR46732">
    <property type="entry name" value="ATP-DEPENDENT PROTEASE LA (LON) DOMAIN PROTEIN"/>
    <property type="match status" value="1"/>
</dbReference>
<feature type="compositionally biased region" description="Low complexity" evidence="1">
    <location>
        <begin position="69"/>
        <end position="85"/>
    </location>
</feature>
<dbReference type="PANTHER" id="PTHR46732:SF8">
    <property type="entry name" value="ATP-DEPENDENT PROTEASE LA (LON) DOMAIN PROTEIN"/>
    <property type="match status" value="1"/>
</dbReference>
<feature type="domain" description="Lon N-terminal" evidence="2">
    <location>
        <begin position="104"/>
        <end position="229"/>
    </location>
</feature>
<reference evidence="3 4" key="1">
    <citation type="journal article" date="2013" name="BMC Genomics">
        <title>Reconstruction of the lipid metabolism for the microalga Monoraphidium neglectum from its genome sequence reveals characteristics suitable for biofuel production.</title>
        <authorList>
            <person name="Bogen C."/>
            <person name="Al-Dilaimi A."/>
            <person name="Albersmeier A."/>
            <person name="Wichmann J."/>
            <person name="Grundmann M."/>
            <person name="Rupp O."/>
            <person name="Lauersen K.J."/>
            <person name="Blifernez-Klassen O."/>
            <person name="Kalinowski J."/>
            <person name="Goesmann A."/>
            <person name="Mussgnug J.H."/>
            <person name="Kruse O."/>
        </authorList>
    </citation>
    <scope>NUCLEOTIDE SEQUENCE [LARGE SCALE GENOMIC DNA]</scope>
    <source>
        <strain evidence="3 4">SAG 48.87</strain>
    </source>
</reference>
<evidence type="ECO:0000313" key="4">
    <source>
        <dbReference type="Proteomes" id="UP000054498"/>
    </source>
</evidence>
<dbReference type="Pfam" id="PF02190">
    <property type="entry name" value="LON_substr_bdg"/>
    <property type="match status" value="1"/>
</dbReference>
<evidence type="ECO:0000256" key="1">
    <source>
        <dbReference type="SAM" id="MobiDB-lite"/>
    </source>
</evidence>
<organism evidence="3 4">
    <name type="scientific">Monoraphidium neglectum</name>
    <dbReference type="NCBI Taxonomy" id="145388"/>
    <lineage>
        <taxon>Eukaryota</taxon>
        <taxon>Viridiplantae</taxon>
        <taxon>Chlorophyta</taxon>
        <taxon>core chlorophytes</taxon>
        <taxon>Chlorophyceae</taxon>
        <taxon>CS clade</taxon>
        <taxon>Sphaeropleales</taxon>
        <taxon>Selenastraceae</taxon>
        <taxon>Monoraphidium</taxon>
    </lineage>
</organism>
<name>A0A0D2J290_9CHLO</name>
<feature type="compositionally biased region" description="Low complexity" evidence="1">
    <location>
        <begin position="41"/>
        <end position="58"/>
    </location>
</feature>